<feature type="transmembrane region" description="Helical" evidence="1">
    <location>
        <begin position="43"/>
        <end position="62"/>
    </location>
</feature>
<dbReference type="RefSeq" id="WP_305962993.1">
    <property type="nucleotide sequence ID" value="NZ_JAVAMQ010000006.1"/>
</dbReference>
<keyword evidence="1" id="KW-0472">Membrane</keyword>
<evidence type="ECO:0000256" key="1">
    <source>
        <dbReference type="SAM" id="Phobius"/>
    </source>
</evidence>
<accession>A0ABT9JDJ2</accession>
<evidence type="ECO:0000313" key="3">
    <source>
        <dbReference type="Proteomes" id="UP001224997"/>
    </source>
</evidence>
<evidence type="ECO:0008006" key="4">
    <source>
        <dbReference type="Google" id="ProtNLM"/>
    </source>
</evidence>
<reference evidence="2 3" key="1">
    <citation type="submission" date="2023-08" db="EMBL/GenBank/DDBJ databases">
        <authorList>
            <person name="Park J.-S."/>
        </authorList>
    </citation>
    <scope>NUCLEOTIDE SEQUENCE [LARGE SCALE GENOMIC DNA]</scope>
    <source>
        <strain evidence="2 3">2205BS29-5</strain>
    </source>
</reference>
<feature type="transmembrane region" description="Helical" evidence="1">
    <location>
        <begin position="83"/>
        <end position="109"/>
    </location>
</feature>
<gene>
    <name evidence="2" type="ORF">Q5Y72_08540</name>
</gene>
<feature type="transmembrane region" description="Helical" evidence="1">
    <location>
        <begin position="121"/>
        <end position="139"/>
    </location>
</feature>
<organism evidence="2 3">
    <name type="scientific">Paracoccus spongiarum</name>
    <dbReference type="NCBI Taxonomy" id="3064387"/>
    <lineage>
        <taxon>Bacteria</taxon>
        <taxon>Pseudomonadati</taxon>
        <taxon>Pseudomonadota</taxon>
        <taxon>Alphaproteobacteria</taxon>
        <taxon>Rhodobacterales</taxon>
        <taxon>Paracoccaceae</taxon>
        <taxon>Paracoccus</taxon>
    </lineage>
</organism>
<dbReference type="Proteomes" id="UP001224997">
    <property type="component" value="Unassembled WGS sequence"/>
</dbReference>
<comment type="caution">
    <text evidence="2">The sequence shown here is derived from an EMBL/GenBank/DDBJ whole genome shotgun (WGS) entry which is preliminary data.</text>
</comment>
<keyword evidence="1" id="KW-1133">Transmembrane helix</keyword>
<dbReference type="EMBL" id="JAVAMQ010000006">
    <property type="protein sequence ID" value="MDP5307141.1"/>
    <property type="molecule type" value="Genomic_DNA"/>
</dbReference>
<sequence length="163" mass="16331">MQLIARRLLDLAVVALALLCLVLAGDAVFRGGAGAGILGDRAIVPALIVAVLVLPLAAATAARAHLAVTFLSDRMATSDRARLVLLGHAVGLVALLVLIAAAIGGLAGVLAGGRAGLPGDAALTLLAVGLLAMALRLAGMLAQDRRTLRDTGTITDEHGQEAI</sequence>
<keyword evidence="1" id="KW-0812">Transmembrane</keyword>
<name>A0ABT9JDJ2_9RHOB</name>
<proteinExistence type="predicted"/>
<keyword evidence="3" id="KW-1185">Reference proteome</keyword>
<protein>
    <recommendedName>
        <fullName evidence="4">DUF2975 domain-containing protein</fullName>
    </recommendedName>
</protein>
<evidence type="ECO:0000313" key="2">
    <source>
        <dbReference type="EMBL" id="MDP5307141.1"/>
    </source>
</evidence>